<keyword evidence="2 3" id="KW-0040">ANK repeat</keyword>
<accession>A0A7S3LBD2</accession>
<dbReference type="PROSITE" id="PS50088">
    <property type="entry name" value="ANK_REPEAT"/>
    <property type="match status" value="4"/>
</dbReference>
<dbReference type="PRINTS" id="PR01415">
    <property type="entry name" value="ANKYRIN"/>
</dbReference>
<dbReference type="InterPro" id="IPR050776">
    <property type="entry name" value="Ank_Repeat/CDKN_Inhibitor"/>
</dbReference>
<feature type="repeat" description="ANK" evidence="3">
    <location>
        <begin position="73"/>
        <end position="105"/>
    </location>
</feature>
<evidence type="ECO:0000256" key="2">
    <source>
        <dbReference type="ARBA" id="ARBA00023043"/>
    </source>
</evidence>
<dbReference type="InterPro" id="IPR002110">
    <property type="entry name" value="Ankyrin_rpt"/>
</dbReference>
<dbReference type="SUPFAM" id="SSF48403">
    <property type="entry name" value="Ankyrin repeat"/>
    <property type="match status" value="1"/>
</dbReference>
<dbReference type="Pfam" id="PF12796">
    <property type="entry name" value="Ank_2"/>
    <property type="match status" value="2"/>
</dbReference>
<feature type="repeat" description="ANK" evidence="3">
    <location>
        <begin position="107"/>
        <end position="140"/>
    </location>
</feature>
<feature type="repeat" description="ANK" evidence="3">
    <location>
        <begin position="40"/>
        <end position="72"/>
    </location>
</feature>
<reference evidence="4" key="1">
    <citation type="submission" date="2021-01" db="EMBL/GenBank/DDBJ databases">
        <authorList>
            <person name="Corre E."/>
            <person name="Pelletier E."/>
            <person name="Niang G."/>
            <person name="Scheremetjew M."/>
            <person name="Finn R."/>
            <person name="Kale V."/>
            <person name="Holt S."/>
            <person name="Cochrane G."/>
            <person name="Meng A."/>
            <person name="Brown T."/>
            <person name="Cohen L."/>
        </authorList>
    </citation>
    <scope>NUCLEOTIDE SEQUENCE</scope>
    <source>
        <strain evidence="4">CCMP127</strain>
    </source>
</reference>
<dbReference type="PROSITE" id="PS50297">
    <property type="entry name" value="ANK_REP_REGION"/>
    <property type="match status" value="4"/>
</dbReference>
<evidence type="ECO:0000256" key="3">
    <source>
        <dbReference type="PROSITE-ProRule" id="PRU00023"/>
    </source>
</evidence>
<protein>
    <submittedName>
        <fullName evidence="4">Uncharacterized protein</fullName>
    </submittedName>
</protein>
<keyword evidence="1" id="KW-0677">Repeat</keyword>
<dbReference type="SMART" id="SM00248">
    <property type="entry name" value="ANK"/>
    <property type="match status" value="5"/>
</dbReference>
<sequence length="363" mass="40466">MAAAHLDEFLLRSAARKGDVQRIREILQNLGDNWSEDMTTGWTPIHEACRRGHFRVVEELLYRDFPLNVTDTHGRTPFLVACENGHEAVVQLLLERGVDKNQAVDHSGDTPLHRVFTTSRNFSIAQRLLDAGAQIDRQNKLHETTMQAIGESLSSIEHDLALLSKKIHTFTVLRIVAMNLPCTEAEKRFFVFLAEQSNAIKKGFASPDTPIDVLGGFRDHNVCFVSMFNRRNVEGRTPLDVIRHFYGRDEADAFFRICARSYLHRASSSPAQCLRSAVSRGNIADFLKAKSFFGQGANEAAANDAGLTPLHCACLYGKTKIVALLLDDGADLWAETSTGHTPFTLATRAGHLSVIEEILRRLI</sequence>
<dbReference type="Gene3D" id="1.25.40.20">
    <property type="entry name" value="Ankyrin repeat-containing domain"/>
    <property type="match status" value="2"/>
</dbReference>
<evidence type="ECO:0000313" key="4">
    <source>
        <dbReference type="EMBL" id="CAE0417592.1"/>
    </source>
</evidence>
<feature type="repeat" description="ANK" evidence="3">
    <location>
        <begin position="305"/>
        <end position="337"/>
    </location>
</feature>
<dbReference type="EMBL" id="HBIM01019030">
    <property type="protein sequence ID" value="CAE0417592.1"/>
    <property type="molecule type" value="Transcribed_RNA"/>
</dbReference>
<dbReference type="AlphaFoldDB" id="A0A7S3LBD2"/>
<dbReference type="InterPro" id="IPR036770">
    <property type="entry name" value="Ankyrin_rpt-contain_sf"/>
</dbReference>
<dbReference type="Pfam" id="PF00023">
    <property type="entry name" value="Ank"/>
    <property type="match status" value="1"/>
</dbReference>
<proteinExistence type="predicted"/>
<dbReference type="PANTHER" id="PTHR24201">
    <property type="entry name" value="ANK_REP_REGION DOMAIN-CONTAINING PROTEIN"/>
    <property type="match status" value="1"/>
</dbReference>
<organism evidence="4">
    <name type="scientific">Amphora coffeiformis</name>
    <dbReference type="NCBI Taxonomy" id="265554"/>
    <lineage>
        <taxon>Eukaryota</taxon>
        <taxon>Sar</taxon>
        <taxon>Stramenopiles</taxon>
        <taxon>Ochrophyta</taxon>
        <taxon>Bacillariophyta</taxon>
        <taxon>Bacillariophyceae</taxon>
        <taxon>Bacillariophycidae</taxon>
        <taxon>Thalassiophysales</taxon>
        <taxon>Catenulaceae</taxon>
        <taxon>Amphora</taxon>
    </lineage>
</organism>
<name>A0A7S3LBD2_9STRA</name>
<evidence type="ECO:0000256" key="1">
    <source>
        <dbReference type="ARBA" id="ARBA00022737"/>
    </source>
</evidence>
<gene>
    <name evidence="4" type="ORF">ACOF00016_LOCUS14502</name>
</gene>